<accession>A0A268NY32</accession>
<name>A0A268NY32_SHOCL</name>
<organism evidence="1 2">
    <name type="scientific">Shouchella clausii</name>
    <name type="common">Alkalihalobacillus clausii</name>
    <dbReference type="NCBI Taxonomy" id="79880"/>
    <lineage>
        <taxon>Bacteria</taxon>
        <taxon>Bacillati</taxon>
        <taxon>Bacillota</taxon>
        <taxon>Bacilli</taxon>
        <taxon>Bacillales</taxon>
        <taxon>Bacillaceae</taxon>
        <taxon>Shouchella</taxon>
    </lineage>
</organism>
<dbReference type="AlphaFoldDB" id="A0A268NY32"/>
<evidence type="ECO:0000313" key="2">
    <source>
        <dbReference type="Proteomes" id="UP000216207"/>
    </source>
</evidence>
<reference evidence="1 2" key="1">
    <citation type="submission" date="2017-07" db="EMBL/GenBank/DDBJ databases">
        <title>Isolation and whole genome analysis of endospore-forming bacteria from heroin.</title>
        <authorList>
            <person name="Kalinowski J."/>
            <person name="Ahrens B."/>
            <person name="Al-Dilaimi A."/>
            <person name="Winkler A."/>
            <person name="Wibberg D."/>
            <person name="Schleenbecker U."/>
            <person name="Ruckert C."/>
            <person name="Wolfel R."/>
            <person name="Grass G."/>
        </authorList>
    </citation>
    <scope>NUCLEOTIDE SEQUENCE [LARGE SCALE GENOMIC DNA]</scope>
    <source>
        <strain evidence="1 2">7539</strain>
    </source>
</reference>
<proteinExistence type="predicted"/>
<comment type="caution">
    <text evidence="1">The sequence shown here is derived from an EMBL/GenBank/DDBJ whole genome shotgun (WGS) entry which is preliminary data.</text>
</comment>
<dbReference type="EMBL" id="NPCC01000015">
    <property type="protein sequence ID" value="PAE88417.1"/>
    <property type="molecule type" value="Genomic_DNA"/>
</dbReference>
<protein>
    <submittedName>
        <fullName evidence="1">Uncharacterized protein</fullName>
    </submittedName>
</protein>
<gene>
    <name evidence="1" type="ORF">CHH72_12295</name>
</gene>
<evidence type="ECO:0000313" key="1">
    <source>
        <dbReference type="EMBL" id="PAE88417.1"/>
    </source>
</evidence>
<sequence length="66" mass="7250">MGKQNNLSKHNYYVLNREGGGMAMKKKSSSNLKRIRLDQEQPKDGITLAVVGAGTGSVKLEDMELN</sequence>
<dbReference type="Proteomes" id="UP000216207">
    <property type="component" value="Unassembled WGS sequence"/>
</dbReference>